<evidence type="ECO:0008006" key="3">
    <source>
        <dbReference type="Google" id="ProtNLM"/>
    </source>
</evidence>
<dbReference type="EMBL" id="BAAAQK010000003">
    <property type="protein sequence ID" value="GAA1835102.1"/>
    <property type="molecule type" value="Genomic_DNA"/>
</dbReference>
<evidence type="ECO:0000313" key="2">
    <source>
        <dbReference type="Proteomes" id="UP001500449"/>
    </source>
</evidence>
<accession>A0ABN2MR93</accession>
<comment type="caution">
    <text evidence="1">The sequence shown here is derived from an EMBL/GenBank/DDBJ whole genome shotgun (WGS) entry which is preliminary data.</text>
</comment>
<organism evidence="1 2">
    <name type="scientific">Pseudonocardia ailaonensis</name>
    <dbReference type="NCBI Taxonomy" id="367279"/>
    <lineage>
        <taxon>Bacteria</taxon>
        <taxon>Bacillati</taxon>
        <taxon>Actinomycetota</taxon>
        <taxon>Actinomycetes</taxon>
        <taxon>Pseudonocardiales</taxon>
        <taxon>Pseudonocardiaceae</taxon>
        <taxon>Pseudonocardia</taxon>
    </lineage>
</organism>
<sequence length="198" mass="21601">MLPGAECLVEAERVMGTVLDGVRPDQWRTRIPPLPDSPDPTRPTALDALVRHHIARTAALVDLLAGREHLAGDVLPPHREELPALARQVSEKACAAVAGVEDEDAPVGPDRIPAGAFLWREAVGRALLAHEVSIHRGSVNPLTEGLARALYDHVTPDLARWQETGVFGQPVEPVPADVSWRDRFVMVAGHDPHPLWDR</sequence>
<name>A0ABN2MR93_9PSEU</name>
<keyword evidence="2" id="KW-1185">Reference proteome</keyword>
<protein>
    <recommendedName>
        <fullName evidence="3">Mycothiol-dependent maleylpyruvate isomerase metal-binding domain-containing protein</fullName>
    </recommendedName>
</protein>
<reference evidence="1 2" key="1">
    <citation type="journal article" date="2019" name="Int. J. Syst. Evol. Microbiol.">
        <title>The Global Catalogue of Microorganisms (GCM) 10K type strain sequencing project: providing services to taxonomists for standard genome sequencing and annotation.</title>
        <authorList>
            <consortium name="The Broad Institute Genomics Platform"/>
            <consortium name="The Broad Institute Genome Sequencing Center for Infectious Disease"/>
            <person name="Wu L."/>
            <person name="Ma J."/>
        </authorList>
    </citation>
    <scope>NUCLEOTIDE SEQUENCE [LARGE SCALE GENOMIC DNA]</scope>
    <source>
        <strain evidence="1 2">JCM 16009</strain>
    </source>
</reference>
<evidence type="ECO:0000313" key="1">
    <source>
        <dbReference type="EMBL" id="GAA1835102.1"/>
    </source>
</evidence>
<dbReference type="Proteomes" id="UP001500449">
    <property type="component" value="Unassembled WGS sequence"/>
</dbReference>
<dbReference type="RefSeq" id="WP_344413141.1">
    <property type="nucleotide sequence ID" value="NZ_BAAAQK010000003.1"/>
</dbReference>
<gene>
    <name evidence="1" type="ORF">GCM10009836_11810</name>
</gene>
<proteinExistence type="predicted"/>